<dbReference type="SUPFAM" id="SSF50630">
    <property type="entry name" value="Acid proteases"/>
    <property type="match status" value="1"/>
</dbReference>
<name>A0AAJ0CT18_9HYPO</name>
<comment type="caution">
    <text evidence="10">The sequence shown here is derived from an EMBL/GenBank/DDBJ whole genome shotgun (WGS) entry which is preliminary data.</text>
</comment>
<keyword evidence="2" id="KW-0645">Protease</keyword>
<evidence type="ECO:0000256" key="8">
    <source>
        <dbReference type="SAM" id="SignalP"/>
    </source>
</evidence>
<dbReference type="CDD" id="cd05474">
    <property type="entry name" value="SAP_like"/>
    <property type="match status" value="1"/>
</dbReference>
<evidence type="ECO:0000256" key="1">
    <source>
        <dbReference type="ARBA" id="ARBA00007447"/>
    </source>
</evidence>
<feature type="chain" id="PRO_5042567760" description="Peptidase A1 domain-containing protein" evidence="8">
    <location>
        <begin position="16"/>
        <end position="468"/>
    </location>
</feature>
<feature type="region of interest" description="Disordered" evidence="7">
    <location>
        <begin position="414"/>
        <end position="442"/>
    </location>
</feature>
<gene>
    <name evidence="10" type="ORF">QQS21_003547</name>
</gene>
<dbReference type="InterPro" id="IPR033121">
    <property type="entry name" value="PEPTIDASE_A1"/>
</dbReference>
<sequence>MKLTTALCLAHAASASISIDLRSEQSPAITSLARRDTVDLRTAPGGPGGQYFSEIQVGTPGQKVKVYLDTGSSDTWVNTVGTGLCDNGVFVGCDEFFHPNRSTSLKIVYQGSFNASYLDQRTVRGDFVNETITINGKSIQNQKMGLAREPTPGSGLLGLGLSAGVAAAQQYPTVVDNLVSSGHIKRAAFSLYLNTSRSNPNVTGTILFGGIDSEKYIGKLATLPLVPGFTPGSGIVAYAVHMSGLALRKSSSDTIKVKDGADINVTTVLDSGTDLTFLPDEYIKPIWQNLDVEFAQKRAFIDCKHSEDNVTIGVSFPNKTINIPLRELVVHTGQAELLKLLGLKMETPCIFGLQGTSASNITNNNFGIVGSNVLRSAYVVYDATNKQVGIAQAHVGSDKSNVVDLNAGKEFPDLSGVADGDSSQEPNPTIQPTSIPTSRDGGSDANINAPRYVWAVGVALIAAACIHI</sequence>
<evidence type="ECO:0000256" key="3">
    <source>
        <dbReference type="ARBA" id="ARBA00022729"/>
    </source>
</evidence>
<accession>A0AAJ0CT18</accession>
<dbReference type="GO" id="GO:0004190">
    <property type="term" value="F:aspartic-type endopeptidase activity"/>
    <property type="evidence" value="ECO:0007669"/>
    <property type="project" value="UniProtKB-KW"/>
</dbReference>
<dbReference type="InterPro" id="IPR033876">
    <property type="entry name" value="SAP-like"/>
</dbReference>
<keyword evidence="4" id="KW-0064">Aspartyl protease</keyword>
<organism evidence="10 11">
    <name type="scientific">Conoideocrella luteorostrata</name>
    <dbReference type="NCBI Taxonomy" id="1105319"/>
    <lineage>
        <taxon>Eukaryota</taxon>
        <taxon>Fungi</taxon>
        <taxon>Dikarya</taxon>
        <taxon>Ascomycota</taxon>
        <taxon>Pezizomycotina</taxon>
        <taxon>Sordariomycetes</taxon>
        <taxon>Hypocreomycetidae</taxon>
        <taxon>Hypocreales</taxon>
        <taxon>Clavicipitaceae</taxon>
        <taxon>Conoideocrella</taxon>
    </lineage>
</organism>
<proteinExistence type="inferred from homology"/>
<feature type="active site" evidence="6">
    <location>
        <position position="270"/>
    </location>
</feature>
<dbReference type="PROSITE" id="PS51767">
    <property type="entry name" value="PEPTIDASE_A1"/>
    <property type="match status" value="1"/>
</dbReference>
<keyword evidence="5" id="KW-0378">Hydrolase</keyword>
<dbReference type="Proteomes" id="UP001251528">
    <property type="component" value="Unassembled WGS sequence"/>
</dbReference>
<dbReference type="AlphaFoldDB" id="A0AAJ0CT18"/>
<dbReference type="Pfam" id="PF00026">
    <property type="entry name" value="Asp"/>
    <property type="match status" value="1"/>
</dbReference>
<reference evidence="10" key="1">
    <citation type="submission" date="2023-06" db="EMBL/GenBank/DDBJ databases">
        <title>Conoideocrella luteorostrata (Hypocreales: Clavicipitaceae), a potential biocontrol fungus for elongate hemlock scale in United States Christmas tree production areas.</title>
        <authorList>
            <person name="Barrett H."/>
            <person name="Lovett B."/>
            <person name="Macias A.M."/>
            <person name="Stajich J.E."/>
            <person name="Kasson M.T."/>
        </authorList>
    </citation>
    <scope>NUCLEOTIDE SEQUENCE</scope>
    <source>
        <strain evidence="10">ARSEF 14590</strain>
    </source>
</reference>
<feature type="compositionally biased region" description="Polar residues" evidence="7">
    <location>
        <begin position="421"/>
        <end position="437"/>
    </location>
</feature>
<evidence type="ECO:0000313" key="11">
    <source>
        <dbReference type="Proteomes" id="UP001251528"/>
    </source>
</evidence>
<comment type="similarity">
    <text evidence="1">Belongs to the peptidase A1 family.</text>
</comment>
<keyword evidence="3 8" id="KW-0732">Signal</keyword>
<keyword evidence="11" id="KW-1185">Reference proteome</keyword>
<dbReference type="PANTHER" id="PTHR47966">
    <property type="entry name" value="BETA-SITE APP-CLEAVING ENZYME, ISOFORM A-RELATED"/>
    <property type="match status" value="1"/>
</dbReference>
<evidence type="ECO:0000259" key="9">
    <source>
        <dbReference type="PROSITE" id="PS51767"/>
    </source>
</evidence>
<dbReference type="EMBL" id="JASWJB010000047">
    <property type="protein sequence ID" value="KAK2606029.1"/>
    <property type="molecule type" value="Genomic_DNA"/>
</dbReference>
<evidence type="ECO:0000256" key="5">
    <source>
        <dbReference type="ARBA" id="ARBA00022801"/>
    </source>
</evidence>
<dbReference type="InterPro" id="IPR001461">
    <property type="entry name" value="Aspartic_peptidase_A1"/>
</dbReference>
<feature type="signal peptide" evidence="8">
    <location>
        <begin position="1"/>
        <end position="15"/>
    </location>
</feature>
<evidence type="ECO:0000256" key="6">
    <source>
        <dbReference type="PIRSR" id="PIRSR601461-1"/>
    </source>
</evidence>
<dbReference type="PANTHER" id="PTHR47966:SF65">
    <property type="entry name" value="ASPARTIC-TYPE ENDOPEPTIDASE"/>
    <property type="match status" value="1"/>
</dbReference>
<dbReference type="GO" id="GO:0006508">
    <property type="term" value="P:proteolysis"/>
    <property type="evidence" value="ECO:0007669"/>
    <property type="project" value="UniProtKB-KW"/>
</dbReference>
<evidence type="ECO:0000256" key="7">
    <source>
        <dbReference type="SAM" id="MobiDB-lite"/>
    </source>
</evidence>
<dbReference type="InterPro" id="IPR021109">
    <property type="entry name" value="Peptidase_aspartic_dom_sf"/>
</dbReference>
<dbReference type="PRINTS" id="PR00792">
    <property type="entry name" value="PEPSIN"/>
</dbReference>
<feature type="domain" description="Peptidase A1" evidence="9">
    <location>
        <begin position="51"/>
        <end position="391"/>
    </location>
</feature>
<feature type="active site" evidence="6">
    <location>
        <position position="69"/>
    </location>
</feature>
<dbReference type="Gene3D" id="2.40.70.10">
    <property type="entry name" value="Acid Proteases"/>
    <property type="match status" value="2"/>
</dbReference>
<protein>
    <recommendedName>
        <fullName evidence="9">Peptidase A1 domain-containing protein</fullName>
    </recommendedName>
</protein>
<evidence type="ECO:0000256" key="2">
    <source>
        <dbReference type="ARBA" id="ARBA00022670"/>
    </source>
</evidence>
<evidence type="ECO:0000313" key="10">
    <source>
        <dbReference type="EMBL" id="KAK2606029.1"/>
    </source>
</evidence>
<evidence type="ECO:0000256" key="4">
    <source>
        <dbReference type="ARBA" id="ARBA00022750"/>
    </source>
</evidence>